<dbReference type="InterPro" id="IPR029333">
    <property type="entry name" value="BBS2_GAE_dom"/>
</dbReference>
<keyword evidence="6" id="KW-0966">Cell projection</keyword>
<dbReference type="InterPro" id="IPR029429">
    <property type="entry name" value="BBS2_Mid"/>
</dbReference>
<gene>
    <name evidence="13" type="primary">LOC107219321</name>
</gene>
<evidence type="ECO:0000256" key="5">
    <source>
        <dbReference type="ARBA" id="ARBA00023212"/>
    </source>
</evidence>
<evidence type="ECO:0000256" key="4">
    <source>
        <dbReference type="ARBA" id="ARBA00023069"/>
    </source>
</evidence>
<dbReference type="Pfam" id="PF14781">
    <property type="entry name" value="BBS2_N"/>
    <property type="match status" value="1"/>
</dbReference>
<reference evidence="13" key="1">
    <citation type="submission" date="2025-08" db="UniProtKB">
        <authorList>
            <consortium name="RefSeq"/>
        </authorList>
    </citation>
    <scope>IDENTIFICATION</scope>
    <source>
        <tissue evidence="13">Thorax and Abdomen</tissue>
    </source>
</reference>
<dbReference type="Pfam" id="PF14782">
    <property type="entry name" value="BBS2_GAE"/>
    <property type="match status" value="1"/>
</dbReference>
<dbReference type="SUPFAM" id="SSF50998">
    <property type="entry name" value="Quinoprotein alcohol dehydrogenase-like"/>
    <property type="match status" value="1"/>
</dbReference>
<protein>
    <submittedName>
        <fullName evidence="13">Bardet-Biedl syndrome 2 protein homolog isoform X2</fullName>
    </submittedName>
</protein>
<dbReference type="Pfam" id="PF14783">
    <property type="entry name" value="BBS2_Mid"/>
    <property type="match status" value="1"/>
</dbReference>
<accession>A0ABM3GDP3</accession>
<sequence>MAAFSLQLERKVESGLVACGKFDGSHACIVVATSGGNILVHSPHRRPLPNPDDDPKTGRLAWTGELAELRIGKQMSDGAYTVTVGKLGWLTDRSVVVIGGNCSVTVLDASGTEVFWTVTGDVVVSLMIFDFDGDGANELILGSVDFEIRALKGDSVAWDVKETAPVTALVALSGCQFGYAVGNGTVGVYEMGQRLWRVKSKHRVVAIRGYDVNGDGTEELVTGWSSGKVDARVPATGEVVFRVQLSAAVVGIARADYRRTGRPDLVVVSATGEVRGFGPGAASSEASEPGDKMRELLAKKQALIAEMRHRAANPGSFASRLAVEVSCGDGAVRMALAAGPGLLVHCAIVFAEGVFDGETLVDRPSRPCGQIEIELRPPKDTPVDVHVKVCVGPMGADLLQVFELTRQLPRFCMYERIEKPIDVEDALLDESGVTIEVAERPQRVAIWLGQNLILPEETEVEVAEVGPTAGTLNVCLRGLRDGKLHRLEATSGGKIRLRTNDSNFAGEVVQSLASYLGLGELGAEANFPEDEKLMTEALERLTGLRETEIRLRAGEARGAAMLRNLLVRTEDARILGDAKNAKTRLAQLRAVNGDLIRDHEIGANSYRDLVRTLKELNAAVQRIARLRVGKASANAIAKCRSAIRDGDTRALVAVARQG</sequence>
<evidence type="ECO:0000259" key="7">
    <source>
        <dbReference type="Pfam" id="PF14781"/>
    </source>
</evidence>
<dbReference type="PANTHER" id="PTHR32465">
    <property type="entry name" value="BARDET-BIEDL SYNDROME 2 PROTEIN"/>
    <property type="match status" value="1"/>
</dbReference>
<dbReference type="InterPro" id="IPR011047">
    <property type="entry name" value="Quinoprotein_ADH-like_sf"/>
</dbReference>
<dbReference type="InterPro" id="IPR029430">
    <property type="entry name" value="BBS2_N"/>
</dbReference>
<evidence type="ECO:0000259" key="11">
    <source>
        <dbReference type="Pfam" id="PF23353"/>
    </source>
</evidence>
<evidence type="ECO:0000256" key="2">
    <source>
        <dbReference type="ARBA" id="ARBA00004245"/>
    </source>
</evidence>
<feature type="domain" description="BBS2 hairpin" evidence="11">
    <location>
        <begin position="528"/>
        <end position="625"/>
    </location>
</feature>
<evidence type="ECO:0000259" key="9">
    <source>
        <dbReference type="Pfam" id="PF14783"/>
    </source>
</evidence>
<proteinExistence type="predicted"/>
<dbReference type="InterPro" id="IPR055380">
    <property type="entry name" value="BBS2_hp_dom"/>
</dbReference>
<dbReference type="RefSeq" id="XP_046598396.1">
    <property type="nucleotide sequence ID" value="XM_046742440.1"/>
</dbReference>
<evidence type="ECO:0000259" key="8">
    <source>
        <dbReference type="Pfam" id="PF14782"/>
    </source>
</evidence>
<organism evidence="12 13">
    <name type="scientific">Neodiprion lecontei</name>
    <name type="common">Redheaded pine sawfly</name>
    <dbReference type="NCBI Taxonomy" id="441921"/>
    <lineage>
        <taxon>Eukaryota</taxon>
        <taxon>Metazoa</taxon>
        <taxon>Ecdysozoa</taxon>
        <taxon>Arthropoda</taxon>
        <taxon>Hexapoda</taxon>
        <taxon>Insecta</taxon>
        <taxon>Pterygota</taxon>
        <taxon>Neoptera</taxon>
        <taxon>Endopterygota</taxon>
        <taxon>Hymenoptera</taxon>
        <taxon>Tenthredinoidea</taxon>
        <taxon>Diprionidae</taxon>
        <taxon>Diprioninae</taxon>
        <taxon>Neodiprion</taxon>
    </lineage>
</organism>
<feature type="domain" description="Ciliary BBSome complex subunit 2 middle region" evidence="9">
    <location>
        <begin position="125"/>
        <end position="232"/>
    </location>
</feature>
<dbReference type="Proteomes" id="UP000829291">
    <property type="component" value="Chromosome 6"/>
</dbReference>
<feature type="domain" description="BBS2 platform" evidence="10">
    <location>
        <begin position="430"/>
        <end position="516"/>
    </location>
</feature>
<dbReference type="Pfam" id="PF23353">
    <property type="entry name" value="BBS2_hp"/>
    <property type="match status" value="1"/>
</dbReference>
<evidence type="ECO:0000313" key="13">
    <source>
        <dbReference type="RefSeq" id="XP_046598396.1"/>
    </source>
</evidence>
<comment type="subcellular location">
    <subcellularLocation>
        <location evidence="1">Cell projection</location>
        <location evidence="1">Cilium</location>
    </subcellularLocation>
    <subcellularLocation>
        <location evidence="2">Cytoplasm</location>
        <location evidence="2">Cytoskeleton</location>
    </subcellularLocation>
</comment>
<evidence type="ECO:0000259" key="10">
    <source>
        <dbReference type="Pfam" id="PF23350"/>
    </source>
</evidence>
<keyword evidence="12" id="KW-1185">Reference proteome</keyword>
<dbReference type="GeneID" id="107219321"/>
<feature type="domain" description="BBS2 GAE" evidence="8">
    <location>
        <begin position="329"/>
        <end position="411"/>
    </location>
</feature>
<keyword evidence="5" id="KW-0206">Cytoskeleton</keyword>
<evidence type="ECO:0000313" key="12">
    <source>
        <dbReference type="Proteomes" id="UP000829291"/>
    </source>
</evidence>
<dbReference type="PIRSF" id="PIRSF013684">
    <property type="entry name" value="BBS2"/>
    <property type="match status" value="1"/>
</dbReference>
<feature type="domain" description="Ciliary BBSome complex subunit 2 N-terminal" evidence="7">
    <location>
        <begin position="18"/>
        <end position="108"/>
    </location>
</feature>
<dbReference type="InterPro" id="IPR055379">
    <property type="entry name" value="BBS2_pf_dom"/>
</dbReference>
<evidence type="ECO:0000256" key="1">
    <source>
        <dbReference type="ARBA" id="ARBA00004138"/>
    </source>
</evidence>
<name>A0ABM3GDP3_NEOLC</name>
<dbReference type="InterPro" id="IPR016616">
    <property type="entry name" value="Bardet-Biedl_syndrome_2_prot"/>
</dbReference>
<evidence type="ECO:0000256" key="3">
    <source>
        <dbReference type="ARBA" id="ARBA00022490"/>
    </source>
</evidence>
<keyword evidence="4" id="KW-0969">Cilium</keyword>
<dbReference type="Pfam" id="PF23350">
    <property type="entry name" value="BBS2_pf"/>
    <property type="match status" value="1"/>
</dbReference>
<evidence type="ECO:0000256" key="6">
    <source>
        <dbReference type="ARBA" id="ARBA00023273"/>
    </source>
</evidence>
<dbReference type="PANTHER" id="PTHR32465:SF0">
    <property type="entry name" value="BARDET-BIEDL SYNDROME 2 PROTEIN"/>
    <property type="match status" value="1"/>
</dbReference>
<keyword evidence="3" id="KW-0963">Cytoplasm</keyword>